<protein>
    <recommendedName>
        <fullName evidence="3">SET domain-containing protein</fullName>
    </recommendedName>
</protein>
<keyword evidence="2" id="KW-0732">Signal</keyword>
<comment type="caution">
    <text evidence="4">The sequence shown here is derived from an EMBL/GenBank/DDBJ whole genome shotgun (WGS) entry which is preliminary data.</text>
</comment>
<dbReference type="SUPFAM" id="SSF82199">
    <property type="entry name" value="SET domain"/>
    <property type="match status" value="1"/>
</dbReference>
<dbReference type="InterPro" id="IPR050600">
    <property type="entry name" value="SETD3_SETD6_MTase"/>
</dbReference>
<feature type="compositionally biased region" description="Polar residues" evidence="1">
    <location>
        <begin position="39"/>
        <end position="48"/>
    </location>
</feature>
<feature type="region of interest" description="Disordered" evidence="1">
    <location>
        <begin position="39"/>
        <end position="64"/>
    </location>
</feature>
<dbReference type="PANTHER" id="PTHR13271">
    <property type="entry name" value="UNCHARACTERIZED PUTATIVE METHYLTRANSFERASE"/>
    <property type="match status" value="1"/>
</dbReference>
<dbReference type="InterPro" id="IPR001214">
    <property type="entry name" value="SET_dom"/>
</dbReference>
<dbReference type="InterPro" id="IPR046341">
    <property type="entry name" value="SET_dom_sf"/>
</dbReference>
<dbReference type="CDD" id="cd10527">
    <property type="entry name" value="SET_LSMT"/>
    <property type="match status" value="1"/>
</dbReference>
<evidence type="ECO:0000313" key="5">
    <source>
        <dbReference type="Proteomes" id="UP001530400"/>
    </source>
</evidence>
<name>A0ABD3QM25_9STRA</name>
<dbReference type="EMBL" id="JALLPJ020000132">
    <property type="protein sequence ID" value="KAL3801462.1"/>
    <property type="molecule type" value="Genomic_DNA"/>
</dbReference>
<feature type="signal peptide" evidence="2">
    <location>
        <begin position="1"/>
        <end position="20"/>
    </location>
</feature>
<accession>A0ABD3QM25</accession>
<evidence type="ECO:0000259" key="3">
    <source>
        <dbReference type="PROSITE" id="PS50280"/>
    </source>
</evidence>
<evidence type="ECO:0000256" key="1">
    <source>
        <dbReference type="SAM" id="MobiDB-lite"/>
    </source>
</evidence>
<feature type="domain" description="SET" evidence="3">
    <location>
        <begin position="77"/>
        <end position="368"/>
    </location>
</feature>
<dbReference type="AlphaFoldDB" id="A0ABD3QM25"/>
<dbReference type="PROSITE" id="PS50280">
    <property type="entry name" value="SET"/>
    <property type="match status" value="1"/>
</dbReference>
<evidence type="ECO:0000256" key="2">
    <source>
        <dbReference type="SAM" id="SignalP"/>
    </source>
</evidence>
<dbReference type="Proteomes" id="UP001530400">
    <property type="component" value="Unassembled WGS sequence"/>
</dbReference>
<organism evidence="4 5">
    <name type="scientific">Cyclotella atomus</name>
    <dbReference type="NCBI Taxonomy" id="382360"/>
    <lineage>
        <taxon>Eukaryota</taxon>
        <taxon>Sar</taxon>
        <taxon>Stramenopiles</taxon>
        <taxon>Ochrophyta</taxon>
        <taxon>Bacillariophyta</taxon>
        <taxon>Coscinodiscophyceae</taxon>
        <taxon>Thalassiosirophycidae</taxon>
        <taxon>Stephanodiscales</taxon>
        <taxon>Stephanodiscaceae</taxon>
        <taxon>Cyclotella</taxon>
    </lineage>
</organism>
<dbReference type="Gene3D" id="3.90.1410.10">
    <property type="entry name" value="set domain protein methyltransferase, domain 1"/>
    <property type="match status" value="1"/>
</dbReference>
<proteinExistence type="predicted"/>
<keyword evidence="5" id="KW-1185">Reference proteome</keyword>
<sequence length="638" mass="69822">MKKQTAASIALLTSLALCAAFTPSHHSLPAVRSQDKLSATSFGSNTQETTPTSSHDHPHTTCWISTLSTSPNSHIHPNVELVIRSPSEGGTGIIATQDIPADTTVMSLRLEEVNMIDASSILTGYTNSNKKQGGQDAVLDMLCEMWNKDLASSKNNQDLGEGKRLAVLAGIIAHLQIVRYKDLTSWVATNVKEGSYALEASRRLGVFLDAMPLMPSQSQSNANPFPTHFLFWTEDEIKVLLAGTIAQTKAREIRAGVGLILRDWSASFLQEHSPSISQKEILNAVFSSFASVLSRSFGDAAGRDLDGKGRMLVPLVDMLNHDSETPNVSWRWHVGEGDEDMIEEGKGDIAVTTLRDVKKGEELTKCYGWRPAWDIASSYGFVSRLVKERWECSAIPLFPTVLDLAPNDISSPTRKSSGHDDSVIDLTMETNYGPLVKAVGAATDAATRIKLKLGGTNNATSAIDDIPHQLEQIEVLSLFRPPPSQTAEEFPFQRRQPVIVVGTKIDTTTDNSQNAAYHKRVIQSVLPTFRAAASAIAQLRHNYQNNISTPIEASQMAKAAASIDPGIDWDGPALELIRSGIEERIRTIMDNGKEAEAWLERVTSQEGLKDLQLRAGLARDVREAELRVLEKLKDEIAR</sequence>
<feature type="chain" id="PRO_5044891721" description="SET domain-containing protein" evidence="2">
    <location>
        <begin position="21"/>
        <end position="638"/>
    </location>
</feature>
<gene>
    <name evidence="4" type="ORF">ACHAWO_002174</name>
</gene>
<reference evidence="4 5" key="1">
    <citation type="submission" date="2024-10" db="EMBL/GenBank/DDBJ databases">
        <title>Updated reference genomes for cyclostephanoid diatoms.</title>
        <authorList>
            <person name="Roberts W.R."/>
            <person name="Alverson A.J."/>
        </authorList>
    </citation>
    <scope>NUCLEOTIDE SEQUENCE [LARGE SCALE GENOMIC DNA]</scope>
    <source>
        <strain evidence="4 5">AJA010-31</strain>
    </source>
</reference>
<dbReference type="PANTHER" id="PTHR13271:SF34">
    <property type="entry name" value="N-LYSINE METHYLTRANSFERASE SETD6"/>
    <property type="match status" value="1"/>
</dbReference>
<evidence type="ECO:0000313" key="4">
    <source>
        <dbReference type="EMBL" id="KAL3801462.1"/>
    </source>
</evidence>
<dbReference type="Pfam" id="PF00856">
    <property type="entry name" value="SET"/>
    <property type="match status" value="1"/>
</dbReference>